<accession>A0A2S4URY6</accession>
<reference evidence="1" key="1">
    <citation type="submission" date="2017-12" db="EMBL/GenBank/DDBJ databases">
        <title>Gene loss provides genomic basis for host adaptation in cereal stripe rust fungi.</title>
        <authorList>
            <person name="Xia C."/>
        </authorList>
    </citation>
    <scope>NUCLEOTIDE SEQUENCE [LARGE SCALE GENOMIC DNA]</scope>
    <source>
        <strain evidence="1">93-210</strain>
    </source>
</reference>
<dbReference type="VEuPathDB" id="FungiDB:PSHT_12901"/>
<protein>
    <submittedName>
        <fullName evidence="1">Uncharacterized protein</fullName>
    </submittedName>
</protein>
<dbReference type="AlphaFoldDB" id="A0A2S4URY6"/>
<proteinExistence type="predicted"/>
<dbReference type="EMBL" id="PKSL01000188">
    <property type="protein sequence ID" value="POV99991.1"/>
    <property type="molecule type" value="Genomic_DNA"/>
</dbReference>
<name>A0A2S4URY6_9BASI</name>
<sequence>MMITNPTRVDKSFRPGMFIRKRMLNRIHQTSTKKNDSYSPRKTGHNPIFIDQIWEFNSRFGQIWYSYWFRLAKFEFQSFIQEIIIKSSSFEYNPVEFFSYFLTGQQILQGFSNIFESNQ</sequence>
<organism evidence="1 2">
    <name type="scientific">Puccinia striiformis</name>
    <dbReference type="NCBI Taxonomy" id="27350"/>
    <lineage>
        <taxon>Eukaryota</taxon>
        <taxon>Fungi</taxon>
        <taxon>Dikarya</taxon>
        <taxon>Basidiomycota</taxon>
        <taxon>Pucciniomycotina</taxon>
        <taxon>Pucciniomycetes</taxon>
        <taxon>Pucciniales</taxon>
        <taxon>Pucciniaceae</taxon>
        <taxon>Puccinia</taxon>
    </lineage>
</organism>
<evidence type="ECO:0000313" key="2">
    <source>
        <dbReference type="Proteomes" id="UP000239156"/>
    </source>
</evidence>
<dbReference type="Proteomes" id="UP000239156">
    <property type="component" value="Unassembled WGS sequence"/>
</dbReference>
<evidence type="ECO:0000313" key="1">
    <source>
        <dbReference type="EMBL" id="POV99991.1"/>
    </source>
</evidence>
<dbReference type="VEuPathDB" id="FungiDB:PSTT_13434"/>
<comment type="caution">
    <text evidence="1">The sequence shown here is derived from an EMBL/GenBank/DDBJ whole genome shotgun (WGS) entry which is preliminary data.</text>
</comment>
<keyword evidence="2" id="KW-1185">Reference proteome</keyword>
<gene>
    <name evidence="1" type="ORF">PSTT_13434</name>
</gene>